<proteinExistence type="predicted"/>
<accession>A0A7C4LK09</accession>
<reference evidence="1" key="1">
    <citation type="journal article" date="2020" name="mSystems">
        <title>Genome- and Community-Level Interaction Insights into Carbon Utilization and Element Cycling Functions of Hydrothermarchaeota in Hydrothermal Sediment.</title>
        <authorList>
            <person name="Zhou Z."/>
            <person name="Liu Y."/>
            <person name="Xu W."/>
            <person name="Pan J."/>
            <person name="Luo Z.H."/>
            <person name="Li M."/>
        </authorList>
    </citation>
    <scope>NUCLEOTIDE SEQUENCE [LARGE SCALE GENOMIC DNA]</scope>
    <source>
        <strain evidence="1">SpSt-508</strain>
    </source>
</reference>
<evidence type="ECO:0000313" key="1">
    <source>
        <dbReference type="EMBL" id="HGT39062.1"/>
    </source>
</evidence>
<organism evidence="1">
    <name type="scientific">Schlesneria paludicola</name>
    <dbReference type="NCBI Taxonomy" id="360056"/>
    <lineage>
        <taxon>Bacteria</taxon>
        <taxon>Pseudomonadati</taxon>
        <taxon>Planctomycetota</taxon>
        <taxon>Planctomycetia</taxon>
        <taxon>Planctomycetales</taxon>
        <taxon>Planctomycetaceae</taxon>
        <taxon>Schlesneria</taxon>
    </lineage>
</organism>
<evidence type="ECO:0008006" key="2">
    <source>
        <dbReference type="Google" id="ProtNLM"/>
    </source>
</evidence>
<name>A0A7C4LK09_9PLAN</name>
<dbReference type="AlphaFoldDB" id="A0A7C4LK09"/>
<gene>
    <name evidence="1" type="ORF">ENS64_07335</name>
</gene>
<dbReference type="PROSITE" id="PS51257">
    <property type="entry name" value="PROKAR_LIPOPROTEIN"/>
    <property type="match status" value="1"/>
</dbReference>
<comment type="caution">
    <text evidence="1">The sequence shown here is derived from an EMBL/GenBank/DDBJ whole genome shotgun (WGS) entry which is preliminary data.</text>
</comment>
<sequence>MRWVRVGWVILLGLTTATLGCGSGQVKLPVAPTEGRVVCEGQPVPFATVFFEPLPVDKNALTGKQAVGYADEQGNFTLTTYDQNDGAVIGKHRVRVGPPMGDAAKADYHCECALNPFVDVMEVTIESGRNNIEVRLKKASAEEVAAAKKAAAGADAEVED</sequence>
<protein>
    <recommendedName>
        <fullName evidence="2">Carboxypeptidase regulatory-like domain-containing protein</fullName>
    </recommendedName>
</protein>
<dbReference type="EMBL" id="DSVQ01000012">
    <property type="protein sequence ID" value="HGT39062.1"/>
    <property type="molecule type" value="Genomic_DNA"/>
</dbReference>